<evidence type="ECO:0008006" key="6">
    <source>
        <dbReference type="Google" id="ProtNLM"/>
    </source>
</evidence>
<evidence type="ECO:0000313" key="5">
    <source>
        <dbReference type="Proteomes" id="UP000054874"/>
    </source>
</evidence>
<dbReference type="PANTHER" id="PTHR47505:SF1">
    <property type="entry name" value="DNA UTILIZATION PROTEIN YHGH"/>
    <property type="match status" value="1"/>
</dbReference>
<dbReference type="InterPro" id="IPR044005">
    <property type="entry name" value="DZR_2"/>
</dbReference>
<gene>
    <name evidence="4" type="ORF">ASU35_06145</name>
</gene>
<protein>
    <recommendedName>
        <fullName evidence="6">ComF family protein</fullName>
    </recommendedName>
</protein>
<dbReference type="PANTHER" id="PTHR47505">
    <property type="entry name" value="DNA UTILIZATION PROTEIN YHGH"/>
    <property type="match status" value="1"/>
</dbReference>
<dbReference type="InterPro" id="IPR029057">
    <property type="entry name" value="PRTase-like"/>
</dbReference>
<dbReference type="Proteomes" id="UP000054874">
    <property type="component" value="Unassembled WGS sequence"/>
</dbReference>
<dbReference type="InterPro" id="IPR051910">
    <property type="entry name" value="ComF/GntX_DNA_util-trans"/>
</dbReference>
<dbReference type="InterPro" id="IPR000836">
    <property type="entry name" value="PRTase_dom"/>
</dbReference>
<feature type="domain" description="Phosphoribosyltransferase" evidence="2">
    <location>
        <begin position="154"/>
        <end position="247"/>
    </location>
</feature>
<dbReference type="SUPFAM" id="SSF53271">
    <property type="entry name" value="PRTase-like"/>
    <property type="match status" value="1"/>
</dbReference>
<dbReference type="STRING" id="290052.ASU35_06145"/>
<evidence type="ECO:0000259" key="3">
    <source>
        <dbReference type="Pfam" id="PF18912"/>
    </source>
</evidence>
<accession>A0A0V8QJQ1</accession>
<name>A0A0V8QJQ1_9FIRM</name>
<dbReference type="CDD" id="cd06223">
    <property type="entry name" value="PRTases_typeI"/>
    <property type="match status" value="1"/>
</dbReference>
<comment type="caution">
    <text evidence="4">The sequence shown here is derived from an EMBL/GenBank/DDBJ whole genome shotgun (WGS) entry which is preliminary data.</text>
</comment>
<proteinExistence type="inferred from homology"/>
<feature type="domain" description="Double zinc ribbon" evidence="3">
    <location>
        <begin position="21"/>
        <end position="76"/>
    </location>
</feature>
<sequence>MFIQRNCFKAYMEKKRGIDILLDWFFPRRCPVCDRVLKNKEKICRKCQNELKWIKGPRCFRCGKPVEEEKEYCYDCSHGVFHYIKGYSLWIYEGAAKQSVAAFKYKGRQEYADFYGEELMKAYGEQLKKLQFDTIIPVPVHREKKRLRGYNQAELIARELSRALQVPMETRALLRIRSTKPQKGLNHKERQKNLKKAFRFYPEHCERRRLGRVLLVDDIYTTGSTIEACTRSLLAAGAREVYFITLCIGNGR</sequence>
<reference evidence="4 5" key="1">
    <citation type="submission" date="2015-11" db="EMBL/GenBank/DDBJ databases">
        <title>Butyribacter intestini gen. nov., sp. nov., a butyric acid-producing bacterium of the family Lachnospiraceae isolated from the human faeces.</title>
        <authorList>
            <person name="Zou Y."/>
            <person name="Xue W."/>
            <person name="Luo G."/>
            <person name="Lv M."/>
        </authorList>
    </citation>
    <scope>NUCLEOTIDE SEQUENCE [LARGE SCALE GENOMIC DNA]</scope>
    <source>
        <strain evidence="4 5">ACET-33324</strain>
    </source>
</reference>
<dbReference type="EMBL" id="LNAM01000024">
    <property type="protein sequence ID" value="KSV60329.1"/>
    <property type="molecule type" value="Genomic_DNA"/>
</dbReference>
<dbReference type="Pfam" id="PF18912">
    <property type="entry name" value="DZR_2"/>
    <property type="match status" value="1"/>
</dbReference>
<dbReference type="AlphaFoldDB" id="A0A0V8QJQ1"/>
<evidence type="ECO:0000313" key="4">
    <source>
        <dbReference type="EMBL" id="KSV60329.1"/>
    </source>
</evidence>
<evidence type="ECO:0000259" key="2">
    <source>
        <dbReference type="Pfam" id="PF00156"/>
    </source>
</evidence>
<dbReference type="Pfam" id="PF00156">
    <property type="entry name" value="Pribosyltran"/>
    <property type="match status" value="1"/>
</dbReference>
<dbReference type="Gene3D" id="3.40.50.2020">
    <property type="match status" value="1"/>
</dbReference>
<organism evidence="4 5">
    <name type="scientific">Acetivibrio ethanolgignens</name>
    <dbReference type="NCBI Taxonomy" id="290052"/>
    <lineage>
        <taxon>Bacteria</taxon>
        <taxon>Bacillati</taxon>
        <taxon>Bacillota</taxon>
        <taxon>Clostridia</taxon>
        <taxon>Eubacteriales</taxon>
        <taxon>Oscillospiraceae</taxon>
        <taxon>Acetivibrio</taxon>
    </lineage>
</organism>
<comment type="similarity">
    <text evidence="1">Belongs to the ComF/GntX family.</text>
</comment>
<keyword evidence="5" id="KW-1185">Reference proteome</keyword>
<evidence type="ECO:0000256" key="1">
    <source>
        <dbReference type="ARBA" id="ARBA00008007"/>
    </source>
</evidence>